<evidence type="ECO:0000313" key="2">
    <source>
        <dbReference type="EMBL" id="SNZ12045.1"/>
    </source>
</evidence>
<evidence type="ECO:0000259" key="1">
    <source>
        <dbReference type="PROSITE" id="PS51733"/>
    </source>
</evidence>
<dbReference type="GO" id="GO:0016874">
    <property type="term" value="F:ligase activity"/>
    <property type="evidence" value="ECO:0007669"/>
    <property type="project" value="UniProtKB-KW"/>
</dbReference>
<dbReference type="Proteomes" id="UP000219453">
    <property type="component" value="Unassembled WGS sequence"/>
</dbReference>
<dbReference type="SUPFAM" id="SSF55681">
    <property type="entry name" value="Class II aaRS and biotin synthetases"/>
    <property type="match status" value="1"/>
</dbReference>
<dbReference type="Gene3D" id="3.30.930.10">
    <property type="entry name" value="Bira Bifunctional Protein, Domain 2"/>
    <property type="match status" value="1"/>
</dbReference>
<sequence>MRVLRGRAATPEADRDATAELLERAGETGEPALRVWRPHRQIAFGRRDATAEGYDLARSIAREHGFEPIERSVGGRAVAYTGTTLAVAHARPIEDVRQGLEERYGDALDRLGTALGRLGVDAEPGEPPNSFCPGTHSLQVAGRKVAGVAQRVKQNAALVAAVVVVDGRKEIADVLDPIYDALDVPFDPDTVGSVAGAGGPADPERVARTIEDAIAGDRATTVEYLSESHFRDV</sequence>
<reference evidence="2 3" key="1">
    <citation type="submission" date="2017-09" db="EMBL/GenBank/DDBJ databases">
        <authorList>
            <person name="Ehlers B."/>
            <person name="Leendertz F.H."/>
        </authorList>
    </citation>
    <scope>NUCLEOTIDE SEQUENCE [LARGE SCALE GENOMIC DNA]</scope>
    <source>
        <strain evidence="2 3">DSM 27208</strain>
    </source>
</reference>
<organism evidence="2 3">
    <name type="scientific">Natronoarchaeum philippinense</name>
    <dbReference type="NCBI Taxonomy" id="558529"/>
    <lineage>
        <taxon>Archaea</taxon>
        <taxon>Methanobacteriati</taxon>
        <taxon>Methanobacteriota</taxon>
        <taxon>Stenosarchaea group</taxon>
        <taxon>Halobacteria</taxon>
        <taxon>Halobacteriales</taxon>
        <taxon>Natronoarchaeaceae</taxon>
    </lineage>
</organism>
<dbReference type="OrthoDB" id="192160at2157"/>
<keyword evidence="2" id="KW-0436">Ligase</keyword>
<dbReference type="PROSITE" id="PS51733">
    <property type="entry name" value="BPL_LPL_CATALYTIC"/>
    <property type="match status" value="1"/>
</dbReference>
<dbReference type="InterPro" id="IPR045864">
    <property type="entry name" value="aa-tRNA-synth_II/BPL/LPL"/>
</dbReference>
<evidence type="ECO:0000313" key="3">
    <source>
        <dbReference type="Proteomes" id="UP000219453"/>
    </source>
</evidence>
<dbReference type="EMBL" id="OBEJ01000002">
    <property type="protein sequence ID" value="SNZ12045.1"/>
    <property type="molecule type" value="Genomic_DNA"/>
</dbReference>
<dbReference type="RefSeq" id="WP_097008453.1">
    <property type="nucleotide sequence ID" value="NZ_OBEJ01000002.1"/>
</dbReference>
<gene>
    <name evidence="2" type="ORF">SAMN06269185_1471</name>
</gene>
<accession>A0A285NRE3</accession>
<keyword evidence="3" id="KW-1185">Reference proteome</keyword>
<name>A0A285NRE3_NATPI</name>
<proteinExistence type="predicted"/>
<feature type="domain" description="BPL/LPL catalytic" evidence="1">
    <location>
        <begin position="27"/>
        <end position="222"/>
    </location>
</feature>
<dbReference type="Pfam" id="PF21948">
    <property type="entry name" value="LplA-B_cat"/>
    <property type="match status" value="1"/>
</dbReference>
<dbReference type="AlphaFoldDB" id="A0A285NRE3"/>
<dbReference type="InterPro" id="IPR004143">
    <property type="entry name" value="BPL_LPL_catalytic"/>
</dbReference>
<protein>
    <submittedName>
        <fullName evidence="2">Lipoate-protein ligase A</fullName>
    </submittedName>
</protein>